<feature type="transmembrane region" description="Helical" evidence="1">
    <location>
        <begin position="90"/>
        <end position="108"/>
    </location>
</feature>
<gene>
    <name evidence="2" type="ORF">WAB15_04050</name>
</gene>
<dbReference type="Pfam" id="PF20401">
    <property type="entry name" value="Rhomboid_2"/>
    <property type="match status" value="1"/>
</dbReference>
<keyword evidence="1" id="KW-1133">Transmembrane helix</keyword>
<evidence type="ECO:0000256" key="1">
    <source>
        <dbReference type="SAM" id="Phobius"/>
    </source>
</evidence>
<feature type="transmembrane region" description="Helical" evidence="1">
    <location>
        <begin position="120"/>
        <end position="140"/>
    </location>
</feature>
<sequence>MTDISQHSEAAPETLLGRSIRALTRYPRRSPATLGYLVLLAVDTLVVKRVLPESTAGRILQDISTNIDNLPRHPVTSLLGSLLVVDRGTLLDYLLTVGLGVAVCLGFLEHRIGAPRAFAAVLLGHVGATLVTSGVVAMAIDAGTYPPDIRHALDYGVSYVSIAATASITPLLPRRARPWWAAVAVLYPLTAAEWYGRLPDFTTIGHIAAALIGLTVAFLMTQVGPRRANAPSSQIGPDHMA</sequence>
<feature type="transmembrane region" description="Helical" evidence="1">
    <location>
        <begin position="152"/>
        <end position="172"/>
    </location>
</feature>
<name>A0ABZ2QFE0_9ACTN</name>
<protein>
    <submittedName>
        <fullName evidence="2">Rhomboid-like protein</fullName>
    </submittedName>
</protein>
<keyword evidence="1" id="KW-0472">Membrane</keyword>
<keyword evidence="3" id="KW-1185">Reference proteome</keyword>
<feature type="transmembrane region" description="Helical" evidence="1">
    <location>
        <begin position="201"/>
        <end position="220"/>
    </location>
</feature>
<dbReference type="RefSeq" id="WP_407285351.1">
    <property type="nucleotide sequence ID" value="NZ_CP147982.1"/>
</dbReference>
<dbReference type="EMBL" id="CP147982">
    <property type="protein sequence ID" value="WXK75208.1"/>
    <property type="molecule type" value="Genomic_DNA"/>
</dbReference>
<feature type="transmembrane region" description="Helical" evidence="1">
    <location>
        <begin position="179"/>
        <end position="195"/>
    </location>
</feature>
<dbReference type="Proteomes" id="UP001626628">
    <property type="component" value="Chromosome"/>
</dbReference>
<accession>A0ABZ2QFE0</accession>
<evidence type="ECO:0000313" key="3">
    <source>
        <dbReference type="Proteomes" id="UP001626628"/>
    </source>
</evidence>
<organism evidence="2 3">
    <name type="scientific">Streptomyces sirii</name>
    <dbReference type="NCBI Taxonomy" id="3127701"/>
    <lineage>
        <taxon>Bacteria</taxon>
        <taxon>Bacillati</taxon>
        <taxon>Actinomycetota</taxon>
        <taxon>Actinomycetes</taxon>
        <taxon>Kitasatosporales</taxon>
        <taxon>Streptomycetaceae</taxon>
        <taxon>Streptomyces</taxon>
    </lineage>
</organism>
<keyword evidence="1" id="KW-0812">Transmembrane</keyword>
<evidence type="ECO:0000313" key="2">
    <source>
        <dbReference type="EMBL" id="WXK75208.1"/>
    </source>
</evidence>
<reference evidence="2 3" key="1">
    <citation type="submission" date="2024-03" db="EMBL/GenBank/DDBJ databases">
        <title>The complete genome of Streptomyces sirii sp.nov.</title>
        <authorList>
            <person name="Zakalyukina Y.V."/>
            <person name="Belik A.R."/>
            <person name="Biryukov M.V."/>
            <person name="Baturina O.A."/>
            <person name="Kabilov M.R."/>
        </authorList>
    </citation>
    <scope>NUCLEOTIDE SEQUENCE [LARGE SCALE GENOMIC DNA]</scope>
    <source>
        <strain evidence="2 3">BP-8</strain>
    </source>
</reference>
<proteinExistence type="predicted"/>
<dbReference type="InterPro" id="IPR046862">
    <property type="entry name" value="Rhomboid_2"/>
</dbReference>